<feature type="chain" id="PRO_5043206788" description="Lipocalin-like domain-containing protein" evidence="1">
    <location>
        <begin position="24"/>
        <end position="207"/>
    </location>
</feature>
<accession>A0A5F1YEV5</accession>
<evidence type="ECO:0000256" key="1">
    <source>
        <dbReference type="SAM" id="SignalP"/>
    </source>
</evidence>
<gene>
    <name evidence="2" type="ORF">EHQ17_04270</name>
</gene>
<keyword evidence="3" id="KW-1185">Reference proteome</keyword>
<proteinExistence type="predicted"/>
<comment type="caution">
    <text evidence="2">The sequence shown here is derived from an EMBL/GenBank/DDBJ whole genome shotgun (WGS) entry which is preliminary data.</text>
</comment>
<keyword evidence="1" id="KW-0732">Signal</keyword>
<dbReference type="Proteomes" id="UP000298277">
    <property type="component" value="Unassembled WGS sequence"/>
</dbReference>
<organism evidence="2 3">
    <name type="scientific">Leptospira gomenensis</name>
    <dbReference type="NCBI Taxonomy" id="2484974"/>
    <lineage>
        <taxon>Bacteria</taxon>
        <taxon>Pseudomonadati</taxon>
        <taxon>Spirochaetota</taxon>
        <taxon>Spirochaetia</taxon>
        <taxon>Leptospirales</taxon>
        <taxon>Leptospiraceae</taxon>
        <taxon>Leptospira</taxon>
    </lineage>
</organism>
<evidence type="ECO:0000313" key="2">
    <source>
        <dbReference type="EMBL" id="TGK36371.1"/>
    </source>
</evidence>
<dbReference type="OrthoDB" id="344379at2"/>
<feature type="signal peptide" evidence="1">
    <location>
        <begin position="1"/>
        <end position="23"/>
    </location>
</feature>
<protein>
    <recommendedName>
        <fullName evidence="4">Lipocalin-like domain-containing protein</fullName>
    </recommendedName>
</protein>
<dbReference type="EMBL" id="RQFA01000022">
    <property type="protein sequence ID" value="TGK36371.1"/>
    <property type="molecule type" value="Genomic_DNA"/>
</dbReference>
<dbReference type="RefSeq" id="WP_135592953.1">
    <property type="nucleotide sequence ID" value="NZ_RQEZ01000034.1"/>
</dbReference>
<dbReference type="AlphaFoldDB" id="A0A5F1YEV5"/>
<name>A0A5F1YEV5_9LEPT</name>
<evidence type="ECO:0008006" key="4">
    <source>
        <dbReference type="Google" id="ProtNLM"/>
    </source>
</evidence>
<sequence length="207" mass="22786">MKFYIRRKVSLLFILSIVCFNHACFDDGEKEDPFVDISEKFSDLSDNEMMAIWRVYNMIAPRCSADIALAHPQISVSEERILVFLSYAGDRTINVCGMDDGRATVTILTSGNYRLTTLPGRRQERCGETLYTSQKRELSYYLPAGNSVTETGTISTGLTVNFTANAGDILYIYNSAESMGVHCSSVTGSPAGTTIWNGAATGTLEKL</sequence>
<reference evidence="2" key="1">
    <citation type="journal article" date="2019" name="PLoS Negl. Trop. Dis.">
        <title>Revisiting the worldwide diversity of Leptospira species in the environment.</title>
        <authorList>
            <person name="Vincent A.T."/>
            <person name="Schiettekatte O."/>
            <person name="Bourhy P."/>
            <person name="Veyrier F.J."/>
            <person name="Picardeau M."/>
        </authorList>
    </citation>
    <scope>NUCLEOTIDE SEQUENCE [LARGE SCALE GENOMIC DNA]</scope>
    <source>
        <strain evidence="2">201800299</strain>
    </source>
</reference>
<evidence type="ECO:0000313" key="3">
    <source>
        <dbReference type="Proteomes" id="UP000298277"/>
    </source>
</evidence>